<dbReference type="InterPro" id="IPR016186">
    <property type="entry name" value="C-type_lectin-like/link_sf"/>
</dbReference>
<dbReference type="PANTHER" id="PTHR39576:SF2">
    <property type="entry name" value="ATTACHING AND EFFACING PROTEIN HOMOLOG-RELATED"/>
    <property type="match status" value="1"/>
</dbReference>
<reference evidence="4" key="1">
    <citation type="submission" date="2022-08" db="EMBL/GenBank/DDBJ databases">
        <authorList>
            <person name="Bogun A."/>
            <person name="Kislichkina A."/>
            <person name="Solomentsev V."/>
            <person name="Skryabin Y."/>
            <person name="Sizova A."/>
            <person name="Platonov M."/>
            <person name="Dentovskaya S."/>
        </authorList>
    </citation>
    <scope>NUCLEOTIDE SEQUENCE</scope>
    <source>
        <strain evidence="4">SCPM-O-B-7604</strain>
    </source>
</reference>
<dbReference type="InterPro" id="IPR038177">
    <property type="entry name" value="IAT_beta_sf"/>
</dbReference>
<dbReference type="InterPro" id="IPR015217">
    <property type="entry name" value="Invasin_dom_3"/>
</dbReference>
<feature type="domain" description="Big-1" evidence="3">
    <location>
        <begin position="458"/>
        <end position="548"/>
    </location>
</feature>
<dbReference type="Pfam" id="PF21764">
    <property type="entry name" value="Invasin_D4"/>
    <property type="match status" value="1"/>
</dbReference>
<proteinExistence type="inferred from homology"/>
<comment type="similarity">
    <text evidence="1">Belongs to the intimin/invasin family.</text>
</comment>
<dbReference type="SUPFAM" id="SSF49373">
    <property type="entry name" value="Invasin/intimin cell-adhesion fragments"/>
    <property type="match status" value="3"/>
</dbReference>
<dbReference type="SUPFAM" id="SSF56436">
    <property type="entry name" value="C-type lectin-like"/>
    <property type="match status" value="1"/>
</dbReference>
<keyword evidence="2" id="KW-0472">Membrane</keyword>
<dbReference type="SMART" id="SM00634">
    <property type="entry name" value="BID_1"/>
    <property type="match status" value="1"/>
</dbReference>
<evidence type="ECO:0000256" key="1">
    <source>
        <dbReference type="ARBA" id="ARBA00010116"/>
    </source>
</evidence>
<dbReference type="Gene3D" id="2.60.40.1080">
    <property type="match status" value="1"/>
</dbReference>
<dbReference type="Pfam" id="PF07979">
    <property type="entry name" value="Intimin_C"/>
    <property type="match status" value="1"/>
</dbReference>
<dbReference type="InterPro" id="IPR003535">
    <property type="entry name" value="Intimin/invasin_bac"/>
</dbReference>
<sequence>MHSYYTKLITINTILKIIFLSFLIFMIFTVGASWKYNVNDQWQADAVDVEMAKEYRYDEAVNRLVNASTRLASSERVPEIAHSMANDMTNQEIKNWLNQFGTAQVNVNFNKKLSLKESSIDWLIPWHESLSHVFFSQFGFRNKDSRNTLNIGAGARIAQEAWMYGFNTFYDNDFTGHNQRIGFGVEAWADYLQLSANGYFRLNGWHQSRDFSDYNERPVSGGDLRAKAYLPAHPQLGGKLIYEQYSGERVALFGKDNLQRNPYAVTAGLNYTPIPLFTLGVDQRMGKSRKHETQWNFQMDYRLGESFYSQVSSSAIAGTRLLTESRYNLVERNNNIVLDYQKKNILKLILSPVKIVGQPGQSYPISARVQAQYGVKHIVWNDANWVAAGGKLIPFSATQFSLLLPPYQRVAQTDQTAVRSHAEQAANTYTLSAVAVDDHGNRSNSSELTITIQQPQFWITSAVIGDGAPADGRTAITVEFTVTNADKMPIVGKDVVITASHGALPSKITGKTEGNGTARIALTNTTAGPSIVTLDVEGQQQSVNIRFTTDSAPDITRSRFTVSEPDIVADGTMSSILSFVPLNKDNNFISGIKNIDFIQSGVPVTISAVTENIDHYTATLTGDKVGYVTITPQVDTQELSTLQQKITLFPVPKITNIAVNGEQFATDRGFPKTAFEKATFQLVMNDNITNNTQYDWTSSFASHVAVNNQGRVTFIYKPFGTLTVAAKSKKFPSYTVSYQFKPNLWIYSTGKGPITALEASRKCQGSDQSTLIDSSRATNGARAPDGTLWGEWGSLTDYGSGWSAGEYWTKKTSTDFIVMDMATGTLQSPSVTTALPLCANGI</sequence>
<keyword evidence="2" id="KW-0812">Transmembrane</keyword>
<name>A0ABY5UL91_9GAMM</name>
<evidence type="ECO:0000256" key="2">
    <source>
        <dbReference type="SAM" id="Phobius"/>
    </source>
</evidence>
<protein>
    <submittedName>
        <fullName evidence="4">Inverse autotransporter invasin Inv</fullName>
    </submittedName>
</protein>
<dbReference type="InterPro" id="IPR051715">
    <property type="entry name" value="Intimin-Invasin_domain"/>
</dbReference>
<dbReference type="InterPro" id="IPR013783">
    <property type="entry name" value="Ig-like_fold"/>
</dbReference>
<keyword evidence="2" id="KW-1133">Transmembrane helix</keyword>
<dbReference type="Pfam" id="PF11924">
    <property type="entry name" value="IAT_beta"/>
    <property type="match status" value="1"/>
</dbReference>
<evidence type="ECO:0000259" key="3">
    <source>
        <dbReference type="PROSITE" id="PS51127"/>
    </source>
</evidence>
<dbReference type="EMBL" id="CP104006">
    <property type="protein sequence ID" value="UWM44247.1"/>
    <property type="molecule type" value="Genomic_DNA"/>
</dbReference>
<dbReference type="Gene3D" id="2.60.40.10">
    <property type="entry name" value="Immunoglobulins"/>
    <property type="match status" value="2"/>
</dbReference>
<evidence type="ECO:0000313" key="5">
    <source>
        <dbReference type="Proteomes" id="UP001057860"/>
    </source>
</evidence>
<dbReference type="InterPro" id="IPR024519">
    <property type="entry name" value="IAT_beta"/>
</dbReference>
<organism evidence="4 5">
    <name type="scientific">Yersinia alsatica</name>
    <dbReference type="NCBI Taxonomy" id="2890317"/>
    <lineage>
        <taxon>Bacteria</taxon>
        <taxon>Pseudomonadati</taxon>
        <taxon>Pseudomonadota</taxon>
        <taxon>Gammaproteobacteria</taxon>
        <taxon>Enterobacterales</taxon>
        <taxon>Yersiniaceae</taxon>
        <taxon>Yersinia</taxon>
    </lineage>
</organism>
<dbReference type="InterPro" id="IPR016187">
    <property type="entry name" value="CTDL_fold"/>
</dbReference>
<dbReference type="PANTHER" id="PTHR39576">
    <property type="entry name" value="ATTACHING AND EFFACING PROTEIN HOMOLOG-RELATED-RELATED"/>
    <property type="match status" value="1"/>
</dbReference>
<dbReference type="InterPro" id="IPR003344">
    <property type="entry name" value="Big_1_dom"/>
</dbReference>
<dbReference type="InterPro" id="IPR048658">
    <property type="entry name" value="Invasin_D4"/>
</dbReference>
<dbReference type="InterPro" id="IPR008964">
    <property type="entry name" value="Invasin/intimin_cell_adhesion"/>
</dbReference>
<gene>
    <name evidence="4" type="primary">inv</name>
    <name evidence="4" type="ORF">N0H69_16355</name>
</gene>
<dbReference type="Gene3D" id="2.40.160.160">
    <property type="entry name" value="Inverse autotransporter, beta-domain"/>
    <property type="match status" value="1"/>
</dbReference>
<dbReference type="PROSITE" id="PS51127">
    <property type="entry name" value="BIG1"/>
    <property type="match status" value="1"/>
</dbReference>
<evidence type="ECO:0000313" key="4">
    <source>
        <dbReference type="EMBL" id="UWM44247.1"/>
    </source>
</evidence>
<dbReference type="RefSeq" id="WP_050151312.1">
    <property type="nucleotide sequence ID" value="NZ_CP104006.1"/>
</dbReference>
<feature type="transmembrane region" description="Helical" evidence="2">
    <location>
        <begin position="12"/>
        <end position="34"/>
    </location>
</feature>
<dbReference type="Proteomes" id="UP001057860">
    <property type="component" value="Chromosome"/>
</dbReference>
<dbReference type="Gene3D" id="3.10.100.10">
    <property type="entry name" value="Mannose-Binding Protein A, subunit A"/>
    <property type="match status" value="1"/>
</dbReference>
<dbReference type="Pfam" id="PF09134">
    <property type="entry name" value="Invasin_D3"/>
    <property type="match status" value="1"/>
</dbReference>
<dbReference type="Pfam" id="PF02369">
    <property type="entry name" value="Big_1"/>
    <property type="match status" value="1"/>
</dbReference>
<dbReference type="InterPro" id="IPR013117">
    <property type="entry name" value="Intimin_C"/>
</dbReference>
<accession>A0ABY5UL91</accession>
<dbReference type="GeneID" id="75141604"/>
<keyword evidence="5" id="KW-1185">Reference proteome</keyword>
<dbReference type="PRINTS" id="PR01369">
    <property type="entry name" value="INTIMIN"/>
</dbReference>